<name>A0A3L8DD79_OOCBI</name>
<dbReference type="AlphaFoldDB" id="A0A3L8DD79"/>
<reference evidence="1 2" key="1">
    <citation type="journal article" date="2018" name="Genome Res.">
        <title>The genomic architecture and molecular evolution of ant odorant receptors.</title>
        <authorList>
            <person name="McKenzie S.K."/>
            <person name="Kronauer D.J.C."/>
        </authorList>
    </citation>
    <scope>NUCLEOTIDE SEQUENCE [LARGE SCALE GENOMIC DNA]</scope>
    <source>
        <strain evidence="1">Clonal line C1</strain>
    </source>
</reference>
<dbReference type="EMBL" id="QOIP01000009">
    <property type="protein sequence ID" value="RLU18430.1"/>
    <property type="molecule type" value="Genomic_DNA"/>
</dbReference>
<dbReference type="Proteomes" id="UP000279307">
    <property type="component" value="Chromosome 9"/>
</dbReference>
<comment type="caution">
    <text evidence="1">The sequence shown here is derived from an EMBL/GenBank/DDBJ whole genome shotgun (WGS) entry which is preliminary data.</text>
</comment>
<evidence type="ECO:0000313" key="2">
    <source>
        <dbReference type="Proteomes" id="UP000279307"/>
    </source>
</evidence>
<dbReference type="PANTHER" id="PTHR47510:SF3">
    <property type="entry name" value="ENDO_EXONUCLEASE_PHOSPHATASE DOMAIN-CONTAINING PROTEIN"/>
    <property type="match status" value="1"/>
</dbReference>
<dbReference type="OrthoDB" id="7554073at2759"/>
<protein>
    <submittedName>
        <fullName evidence="1">Uncharacterized protein</fullName>
    </submittedName>
</protein>
<accession>A0A3L8DD79</accession>
<proteinExistence type="predicted"/>
<sequence length="692" mass="80936">MDMRIDWIVKTIREMKDEITGKKEIKSLIMEIIRCECEDIKKELKQVIIEQMGRVKEEIQNWKSEGVNILNETVKTELQKGLCHTSVTNSETGEIKKSYSGAAKNQRESVLIVKPKNGEKNNLSENTKKIDIAKLGVGITKMKKVAGGAVVIGCENKDQAEKLKDEVARDLGDEYEVQAPRRRKMKLKIFDVDKEDCEDEQGFWEKIRDQNELRMNSIERKIIHKVVRANSKRMTVVAVVNAETRERFLQLEKLKIVWHEPKITDHSAIVLYWDRKLVANENKLISYRDYKRMDINKFKGMIRSGLDAIEGDNINMKWQGKQWYCEDVYQAIRQRDEAHRVARVSGNGEDWKIFQQLRNKVVDVCRKTKRRYMEEKLDKNKKDLKQMWRVLKELVKGKVTDKEYMEVQLGNRIIKGMEEMADKFNHYCIDSIKVFTNMDDGECSIKDRNYNDSVFETFAQIETEHLVKIVRNLENKAGTEEGITVEIMKHVVEVAAGKICHVFNKSFEEGMFPKEWKEGTNRIEEFRPVNKLPVYENILEKVVHEQVVEFLENNEMISECQSGFRKKHSCETALQWVVSEWKRAIGDGMMIGVVFLDLRRAFEIVDREILIKKLQWFGIKGAVLKHDDSRIGRTGLLRQDFRIARSPSEERDSTQQDFRIASMIWSPVRPWCKKKGEPLRILAEVTNQSLSF</sequence>
<evidence type="ECO:0000313" key="1">
    <source>
        <dbReference type="EMBL" id="RLU18430.1"/>
    </source>
</evidence>
<gene>
    <name evidence="1" type="ORF">DMN91_008787</name>
</gene>
<organism evidence="1 2">
    <name type="scientific">Ooceraea biroi</name>
    <name type="common">Clonal raider ant</name>
    <name type="synonym">Cerapachys biroi</name>
    <dbReference type="NCBI Taxonomy" id="2015173"/>
    <lineage>
        <taxon>Eukaryota</taxon>
        <taxon>Metazoa</taxon>
        <taxon>Ecdysozoa</taxon>
        <taxon>Arthropoda</taxon>
        <taxon>Hexapoda</taxon>
        <taxon>Insecta</taxon>
        <taxon>Pterygota</taxon>
        <taxon>Neoptera</taxon>
        <taxon>Endopterygota</taxon>
        <taxon>Hymenoptera</taxon>
        <taxon>Apocrita</taxon>
        <taxon>Aculeata</taxon>
        <taxon>Formicoidea</taxon>
        <taxon>Formicidae</taxon>
        <taxon>Dorylinae</taxon>
        <taxon>Ooceraea</taxon>
    </lineage>
</organism>
<dbReference type="PANTHER" id="PTHR47510">
    <property type="entry name" value="REVERSE TRANSCRIPTASE DOMAIN-CONTAINING PROTEIN"/>
    <property type="match status" value="1"/>
</dbReference>